<name>A0A4R6NZY3_9GAMM</name>
<reference evidence="7 8" key="1">
    <citation type="submission" date="2019-03" db="EMBL/GenBank/DDBJ databases">
        <title>Freshwater and sediment microbial communities from various areas in North America, analyzing microbe dynamics in response to fracking.</title>
        <authorList>
            <person name="Lamendella R."/>
        </authorList>
    </citation>
    <scope>NUCLEOTIDE SEQUENCE [LARGE SCALE GENOMIC DNA]</scope>
    <source>
        <strain evidence="7 8">18_TX</strain>
    </source>
</reference>
<evidence type="ECO:0000256" key="1">
    <source>
        <dbReference type="ARBA" id="ARBA00004167"/>
    </source>
</evidence>
<evidence type="ECO:0000256" key="2">
    <source>
        <dbReference type="ARBA" id="ARBA00022692"/>
    </source>
</evidence>
<gene>
    <name evidence="7" type="ORF">DEU29_1163</name>
</gene>
<dbReference type="InterPro" id="IPR007452">
    <property type="entry name" value="TamB_C"/>
</dbReference>
<evidence type="ECO:0000256" key="4">
    <source>
        <dbReference type="ARBA" id="ARBA00023136"/>
    </source>
</evidence>
<feature type="transmembrane region" description="Helical" evidence="5">
    <location>
        <begin position="7"/>
        <end position="31"/>
    </location>
</feature>
<sequence length="1184" mass="128227">MSFYRLFAYVILSLAVLLFIVLPSVLLGLIYSSSGSQWLVNTAKTWLPETVNFSRFDGRLADRFAFDQLRIDSAVFSASFDSVSVAWQPWSLLDSSLVIENLTLGSGEIRIRQGQTAADDNSPSSLDSISTSLPIAIDLKAFELRQSWFFINQLPQQQFAATASLKVLQSGQLTLRSLQLQHQYASISADAQADLSFPFKHQLNTSLTLHSPDYPGTRLKLNSSGDMKNLQGQFDVRDSANINGSFSLKDVLQQASWQADLSINDTTLNDWLSAFAINGLEPLRLDGNVNLTGDAAQRVQIIPDLDVVYAAQDATMTGNITLEGQQVTLKSVTLASPERGELSINGRVDDLASPFIDLTASLKQVLYEQTQTTGKIALTGPLDRLEISTSTETQIEKPQSATINAKTKALLESSQLTLETIRITDTLTEGEISGSAKINWQQQIQVNANINGELLGKPFSLLTDVQYNTPYVDVSALELNWQTAHLSAKGRLSPGSKVSVKLDITDLAGLPLPLDASGELKLNADIEGDISSLWLDMKLNSKQLVVADTEFSNLALQLTGAPDNHDLTASLTAFSTDWQLRTRNKLADTSVSIELKEWQVDHESLEPFSLKKATAIRYNWQSSDLNISDLCLQQTGENGAACVAAQSDNGATELTSTISGLNLSLLNPFISNAPVTIEGRLTADSTASWNWQQNKLNDVDVNTSVEKLKLSGLDESITFDEFSVSLAPNEDRFEARLLATANEIDLSTKGALQLDSLSAGSSLTGSLESRLGDLGLLEVLSPAIASAKGDIKANLGLSGTLNSIQVMPNINANINELVLAETATAISDTQISLAATDASNNTFRLDADGMVGSGKFNLSGEFDVNSQQLKAQLNGQQLQLIDTPKLAVTVTPDIKVTLKDNRLSVTGDVIVPEAEITPPQLSNVQRSSSDVVIKQQQQPKGRALETFADISLTLGDKVNVDAYGFQGQLQGKLNIKQKNTGVARGEGEIGVKTGTYEVYGQELIIERGQLVYNGGPIGNPSLNLQVVRNLPKTTGNPERVGARVQGTLQEPTLDLFSNPPMPDASVLSYLMFGRAPNSPSESSNLELQAALLLTGDMTDSFTQGLKDTFGFDEVAIDSATSDVNDTSLYIGKYLTPRLYIKYGIGLVESTSSFFLRYQLTDHLWLESTSSTESQGGDLIYSIEK</sequence>
<dbReference type="AlphaFoldDB" id="A0A4R6NZY3"/>
<comment type="caution">
    <text evidence="7">The sequence shown here is derived from an EMBL/GenBank/DDBJ whole genome shotgun (WGS) entry which is preliminary data.</text>
</comment>
<evidence type="ECO:0000313" key="7">
    <source>
        <dbReference type="EMBL" id="TDP29907.1"/>
    </source>
</evidence>
<dbReference type="GO" id="GO:0097347">
    <property type="term" value="C:TAM protein secretion complex"/>
    <property type="evidence" value="ECO:0007669"/>
    <property type="project" value="TreeGrafter"/>
</dbReference>
<dbReference type="EMBL" id="SNXI01000016">
    <property type="protein sequence ID" value="TDP29907.1"/>
    <property type="molecule type" value="Genomic_DNA"/>
</dbReference>
<dbReference type="GO" id="GO:0009306">
    <property type="term" value="P:protein secretion"/>
    <property type="evidence" value="ECO:0007669"/>
    <property type="project" value="InterPro"/>
</dbReference>
<organism evidence="7 8">
    <name type="scientific">Idiomarina aquatica</name>
    <dbReference type="NCBI Taxonomy" id="1327752"/>
    <lineage>
        <taxon>Bacteria</taxon>
        <taxon>Pseudomonadati</taxon>
        <taxon>Pseudomonadota</taxon>
        <taxon>Gammaproteobacteria</taxon>
        <taxon>Alteromonadales</taxon>
        <taxon>Idiomarinaceae</taxon>
        <taxon>Idiomarina</taxon>
    </lineage>
</organism>
<feature type="domain" description="Translocation and assembly module TamB C-terminal" evidence="6">
    <location>
        <begin position="851"/>
        <end position="1183"/>
    </location>
</feature>
<proteinExistence type="predicted"/>
<protein>
    <submittedName>
        <fullName evidence="7">Autotransporter translocation and assembly factor TamB</fullName>
    </submittedName>
</protein>
<evidence type="ECO:0000259" key="6">
    <source>
        <dbReference type="Pfam" id="PF04357"/>
    </source>
</evidence>
<keyword evidence="8" id="KW-1185">Reference proteome</keyword>
<dbReference type="Proteomes" id="UP000295531">
    <property type="component" value="Unassembled WGS sequence"/>
</dbReference>
<comment type="subcellular location">
    <subcellularLocation>
        <location evidence="1">Membrane</location>
        <topology evidence="1">Single-pass membrane protein</topology>
    </subcellularLocation>
</comment>
<dbReference type="OrthoDB" id="5555605at2"/>
<accession>A0A4R6NZY3</accession>
<dbReference type="RefSeq" id="WP_133540346.1">
    <property type="nucleotide sequence ID" value="NZ_SNXI01000016.1"/>
</dbReference>
<dbReference type="Pfam" id="PF04357">
    <property type="entry name" value="TamB"/>
    <property type="match status" value="1"/>
</dbReference>
<dbReference type="GO" id="GO:0005886">
    <property type="term" value="C:plasma membrane"/>
    <property type="evidence" value="ECO:0007669"/>
    <property type="project" value="InterPro"/>
</dbReference>
<evidence type="ECO:0000313" key="8">
    <source>
        <dbReference type="Proteomes" id="UP000295531"/>
    </source>
</evidence>
<keyword evidence="4 5" id="KW-0472">Membrane</keyword>
<evidence type="ECO:0000256" key="3">
    <source>
        <dbReference type="ARBA" id="ARBA00022989"/>
    </source>
</evidence>
<evidence type="ECO:0000256" key="5">
    <source>
        <dbReference type="SAM" id="Phobius"/>
    </source>
</evidence>
<dbReference type="PANTHER" id="PTHR36985:SF1">
    <property type="entry name" value="TRANSLOCATION AND ASSEMBLY MODULE SUBUNIT TAMB"/>
    <property type="match status" value="1"/>
</dbReference>
<dbReference type="PANTHER" id="PTHR36985">
    <property type="entry name" value="TRANSLOCATION AND ASSEMBLY MODULE SUBUNIT TAMB"/>
    <property type="match status" value="1"/>
</dbReference>
<keyword evidence="2 5" id="KW-0812">Transmembrane</keyword>
<keyword evidence="3 5" id="KW-1133">Transmembrane helix</keyword>